<reference evidence="3 4" key="1">
    <citation type="submission" date="2016-10" db="EMBL/GenBank/DDBJ databases">
        <authorList>
            <person name="de Groot N.N."/>
        </authorList>
    </citation>
    <scope>NUCLEOTIDE SEQUENCE [LARGE SCALE GENOMIC DNA]</scope>
    <source>
        <strain evidence="3 4">DSM 29619</strain>
    </source>
</reference>
<accession>A0A1I1N3Z1</accession>
<dbReference type="AlphaFoldDB" id="A0A1I1N3Z1"/>
<dbReference type="InterPro" id="IPR036365">
    <property type="entry name" value="PGBD-like_sf"/>
</dbReference>
<dbReference type="InterPro" id="IPR036366">
    <property type="entry name" value="PGBDSf"/>
</dbReference>
<dbReference type="Proteomes" id="UP000231644">
    <property type="component" value="Unassembled WGS sequence"/>
</dbReference>
<dbReference type="SUPFAM" id="SSF47090">
    <property type="entry name" value="PGBD-like"/>
    <property type="match status" value="1"/>
</dbReference>
<sequence length="230" mass="24930">MIPGRRTAPPGVAHARRPDASASPRAQDRAMPSRGSARGIQIRSLTAGLAITALVACDMPLPVPGVGEPEVIQIHSTPPPGSPADACWGQEASPAVIETVTEQILMQPAQVRSDGTVEAPAVYKTETQQRIVRERRELWFRTPCPDMLTRDFVASLQRSLKARGLYRGREHGLMDKATRQAVRRYQAPLGLDSGILSLAGARKLGLAEIDVERDPLPDAVIELRQDPDAL</sequence>
<evidence type="ECO:0000256" key="1">
    <source>
        <dbReference type="SAM" id="MobiDB-lite"/>
    </source>
</evidence>
<dbReference type="InterPro" id="IPR002477">
    <property type="entry name" value="Peptidoglycan-bd-like"/>
</dbReference>
<evidence type="ECO:0000259" key="2">
    <source>
        <dbReference type="Pfam" id="PF01471"/>
    </source>
</evidence>
<dbReference type="Pfam" id="PF01471">
    <property type="entry name" value="PG_binding_1"/>
    <property type="match status" value="1"/>
</dbReference>
<dbReference type="EMBL" id="FOLX01000001">
    <property type="protein sequence ID" value="SFC92384.1"/>
    <property type="molecule type" value="Genomic_DNA"/>
</dbReference>
<evidence type="ECO:0000313" key="4">
    <source>
        <dbReference type="Proteomes" id="UP000231644"/>
    </source>
</evidence>
<proteinExistence type="predicted"/>
<protein>
    <submittedName>
        <fullName evidence="3">Putative peptidoglycan binding domain-containing protein</fullName>
    </submittedName>
</protein>
<evidence type="ECO:0000313" key="3">
    <source>
        <dbReference type="EMBL" id="SFC92384.1"/>
    </source>
</evidence>
<name>A0A1I1N3Z1_9RHOB</name>
<feature type="region of interest" description="Disordered" evidence="1">
    <location>
        <begin position="1"/>
        <end position="39"/>
    </location>
</feature>
<gene>
    <name evidence="3" type="ORF">SAMN05421762_2762</name>
</gene>
<feature type="domain" description="Peptidoglycan binding-like" evidence="2">
    <location>
        <begin position="150"/>
        <end position="194"/>
    </location>
</feature>
<dbReference type="Gene3D" id="1.10.101.10">
    <property type="entry name" value="PGBD-like superfamily/PGBD"/>
    <property type="match status" value="1"/>
</dbReference>
<keyword evidence="4" id="KW-1185">Reference proteome</keyword>
<dbReference type="STRING" id="517719.SAMN05421762_2762"/>
<organism evidence="3 4">
    <name type="scientific">Pseudooceanicola nitratireducens</name>
    <dbReference type="NCBI Taxonomy" id="517719"/>
    <lineage>
        <taxon>Bacteria</taxon>
        <taxon>Pseudomonadati</taxon>
        <taxon>Pseudomonadota</taxon>
        <taxon>Alphaproteobacteria</taxon>
        <taxon>Rhodobacterales</taxon>
        <taxon>Paracoccaceae</taxon>
        <taxon>Pseudooceanicola</taxon>
    </lineage>
</organism>